<protein>
    <recommendedName>
        <fullName evidence="3">CHORD domain-containing protein</fullName>
    </recommendedName>
</protein>
<dbReference type="OrthoDB" id="10261079at2759"/>
<dbReference type="GeneID" id="5030209"/>
<dbReference type="AlphaFoldDB" id="A0D1W0"/>
<gene>
    <name evidence="1" type="ORF">GSPATT00012552001</name>
</gene>
<dbReference type="RefSeq" id="XP_001444424.1">
    <property type="nucleotide sequence ID" value="XM_001444387.1"/>
</dbReference>
<reference evidence="1 2" key="1">
    <citation type="journal article" date="2006" name="Nature">
        <title>Global trends of whole-genome duplications revealed by the ciliate Paramecium tetraurelia.</title>
        <authorList>
            <consortium name="Genoscope"/>
            <person name="Aury J.-M."/>
            <person name="Jaillon O."/>
            <person name="Duret L."/>
            <person name="Noel B."/>
            <person name="Jubin C."/>
            <person name="Porcel B.M."/>
            <person name="Segurens B."/>
            <person name="Daubin V."/>
            <person name="Anthouard V."/>
            <person name="Aiach N."/>
            <person name="Arnaiz O."/>
            <person name="Billaut A."/>
            <person name="Beisson J."/>
            <person name="Blanc I."/>
            <person name="Bouhouche K."/>
            <person name="Camara F."/>
            <person name="Duharcourt S."/>
            <person name="Guigo R."/>
            <person name="Gogendeau D."/>
            <person name="Katinka M."/>
            <person name="Keller A.-M."/>
            <person name="Kissmehl R."/>
            <person name="Klotz C."/>
            <person name="Koll F."/>
            <person name="Le Moue A."/>
            <person name="Lepere C."/>
            <person name="Malinsky S."/>
            <person name="Nowacki M."/>
            <person name="Nowak J.K."/>
            <person name="Plattner H."/>
            <person name="Poulain J."/>
            <person name="Ruiz F."/>
            <person name="Serrano V."/>
            <person name="Zagulski M."/>
            <person name="Dessen P."/>
            <person name="Betermier M."/>
            <person name="Weissenbach J."/>
            <person name="Scarpelli C."/>
            <person name="Schachter V."/>
            <person name="Sperling L."/>
            <person name="Meyer E."/>
            <person name="Cohen J."/>
            <person name="Wincker P."/>
        </authorList>
    </citation>
    <scope>NUCLEOTIDE SEQUENCE [LARGE SCALE GENOMIC DNA]</scope>
    <source>
        <strain evidence="1 2">Stock d4-2</strain>
    </source>
</reference>
<evidence type="ECO:0000313" key="2">
    <source>
        <dbReference type="Proteomes" id="UP000000600"/>
    </source>
</evidence>
<dbReference type="HOGENOM" id="CLU_341800_0_0_1"/>
<accession>A0D1W0</accession>
<evidence type="ECO:0000313" key="1">
    <source>
        <dbReference type="EMBL" id="CAK77027.1"/>
    </source>
</evidence>
<dbReference type="EMBL" id="CT868252">
    <property type="protein sequence ID" value="CAK77027.1"/>
    <property type="molecule type" value="Genomic_DNA"/>
</dbReference>
<dbReference type="eggNOG" id="ENOG502SM1U">
    <property type="taxonomic scope" value="Eukaryota"/>
</dbReference>
<evidence type="ECO:0008006" key="3">
    <source>
        <dbReference type="Google" id="ProtNLM"/>
    </source>
</evidence>
<dbReference type="Proteomes" id="UP000000600">
    <property type="component" value="Unassembled WGS sequence"/>
</dbReference>
<proteinExistence type="predicted"/>
<sequence>MPLNLIGFANGIQLSHDDIYQLAEITDSLRENKRFGYYLIYDRLLLSIRQAALTQEEIEEVKGQYNTDEKEADQDLIIYTRGISRQKQEMEHNFSFFEQLTVLVGSENEAFKYNINYLLAYFVNNDEFVQKLTAVYVHKETGQEVEIEGVDLFSYDQDKIFQQKLNISEETQPKYFRVHYNGENMAMISFKTHEAEETFRIDKTFSYREGQDATGQLETYAFEQLRLAGFRGRIVKKDEYSQIIMLAAEYLQKDPKVEEQKRNQPETLPQLPENWNQGKFQLIINRCSDCEKHKTTTWHNEADFANKFNEIGQILKDLFPNIEVIGNWDKTQQLEHFDVYIRGVGQLSQMDKEGRVFLFRKNEKLAKFLDCFLKRMLKVYDDIVLIAQAYGDTNYLANKQEQFLRTNNYSQRSKIAHDHPCNIPDKQEKSEKGEAQYAGSDFICKNWGCGQPYKFDSTPNGIKTCKHHPGRYEFGSKHGLWPECWTCCGKKWEAEGCKLEYHKGVPEKDLYNICINVGPLDPRTGYPEGTCGMRFQDGDSSECKYNSGTHQAAKWPDPAAKVYFVQKITHCNYNLLIYIQNPAQKEKETQPNKNIQIRPDVFRETKPYNEFINKDRQRQMKLIETEKELRICTNWAQKRICVDVTQECLILDTLLLKFKKLLKNINKKKDPKFYGNLIGLVVVNLGMNQDVFYQNTQDLQLLNIRQINTSGQIQKLKSILKRRYQIYWKKMLEQSHSLTPETASLKYDLLCKTLGSGGQISVYKLPELCDKFELNLWVCSEDLAFQFKFTDIMEGRAQEYLADTSGNIDKHKFLDWWFADVNRMLEISSK</sequence>
<dbReference type="InParanoid" id="A0D1W0"/>
<keyword evidence="2" id="KW-1185">Reference proteome</keyword>
<dbReference type="OMA" id="KITHCNY"/>
<dbReference type="KEGG" id="ptm:GSPATT00012552001"/>
<name>A0D1W0_PARTE</name>
<organism evidence="1 2">
    <name type="scientific">Paramecium tetraurelia</name>
    <dbReference type="NCBI Taxonomy" id="5888"/>
    <lineage>
        <taxon>Eukaryota</taxon>
        <taxon>Sar</taxon>
        <taxon>Alveolata</taxon>
        <taxon>Ciliophora</taxon>
        <taxon>Intramacronucleata</taxon>
        <taxon>Oligohymenophorea</taxon>
        <taxon>Peniculida</taxon>
        <taxon>Parameciidae</taxon>
        <taxon>Paramecium</taxon>
    </lineage>
</organism>